<reference evidence="2 3" key="1">
    <citation type="submission" date="2013-05" db="EMBL/GenBank/DDBJ databases">
        <title>Genome sequence of Streptomyces sparsogenes DSM 40356.</title>
        <authorList>
            <person name="Coyne S."/>
            <person name="Seebeck F.P."/>
        </authorList>
    </citation>
    <scope>NUCLEOTIDE SEQUENCE [LARGE SCALE GENOMIC DNA]</scope>
    <source>
        <strain evidence="2 3">DSM 40356</strain>
    </source>
</reference>
<proteinExistence type="predicted"/>
<gene>
    <name evidence="2" type="ORF">SPAR_09603</name>
</gene>
<feature type="domain" description="DUF5753" evidence="1">
    <location>
        <begin position="1"/>
        <end position="144"/>
    </location>
</feature>
<comment type="caution">
    <text evidence="2">The sequence shown here is derived from an EMBL/GenBank/DDBJ whole genome shotgun (WGS) entry which is preliminary data.</text>
</comment>
<name>A0A1R1SN85_9ACTN</name>
<accession>A0A1R1SN85</accession>
<dbReference type="InterPro" id="IPR043917">
    <property type="entry name" value="DUF5753"/>
</dbReference>
<sequence length="156" mass="17408">MITGLLSTPEYIRASLAHSIVDTRKVITKKLERQEVLHDTTKRFTFILTEQAVRWPLVPPAAMAIQIGHLVSITYLSSVRLGVIPVRGHMPIAPMETFTIYDDVLTTVETTTGVVILRGPRDIAEHLDLFSALEGYALFGEQVREQMSAWSSACRS</sequence>
<dbReference type="STRING" id="67365.GCA_001704635_07120"/>
<evidence type="ECO:0000313" key="2">
    <source>
        <dbReference type="EMBL" id="OMI39692.1"/>
    </source>
</evidence>
<dbReference type="AlphaFoldDB" id="A0A1R1SN85"/>
<protein>
    <submittedName>
        <fullName evidence="2">Putative transcriptional regulator</fullName>
    </submittedName>
</protein>
<dbReference type="RefSeq" id="WP_342673136.1">
    <property type="nucleotide sequence ID" value="NZ_ASQP01000142.1"/>
</dbReference>
<dbReference type="Proteomes" id="UP000186168">
    <property type="component" value="Unassembled WGS sequence"/>
</dbReference>
<evidence type="ECO:0000259" key="1">
    <source>
        <dbReference type="Pfam" id="PF19054"/>
    </source>
</evidence>
<evidence type="ECO:0000313" key="3">
    <source>
        <dbReference type="Proteomes" id="UP000186168"/>
    </source>
</evidence>
<organism evidence="2 3">
    <name type="scientific">Streptomyces sparsogenes DSM 40356</name>
    <dbReference type="NCBI Taxonomy" id="1331668"/>
    <lineage>
        <taxon>Bacteria</taxon>
        <taxon>Bacillati</taxon>
        <taxon>Actinomycetota</taxon>
        <taxon>Actinomycetes</taxon>
        <taxon>Kitasatosporales</taxon>
        <taxon>Streptomycetaceae</taxon>
        <taxon>Streptomyces</taxon>
    </lineage>
</organism>
<dbReference type="Pfam" id="PF19054">
    <property type="entry name" value="DUF5753"/>
    <property type="match status" value="1"/>
</dbReference>
<dbReference type="GeneID" id="96749132"/>
<keyword evidence="3" id="KW-1185">Reference proteome</keyword>
<dbReference type="EMBL" id="ASQP01000142">
    <property type="protein sequence ID" value="OMI39692.1"/>
    <property type="molecule type" value="Genomic_DNA"/>
</dbReference>